<feature type="domain" description="TMEM205-like" evidence="6">
    <location>
        <begin position="19"/>
        <end position="115"/>
    </location>
</feature>
<keyword evidence="8" id="KW-1185">Reference proteome</keyword>
<keyword evidence="4 5" id="KW-0472">Membrane</keyword>
<evidence type="ECO:0000256" key="1">
    <source>
        <dbReference type="ARBA" id="ARBA00004370"/>
    </source>
</evidence>
<evidence type="ECO:0000313" key="7">
    <source>
        <dbReference type="EMBL" id="EMC94193.1"/>
    </source>
</evidence>
<feature type="transmembrane region" description="Helical" evidence="5">
    <location>
        <begin position="141"/>
        <end position="162"/>
    </location>
</feature>
<keyword evidence="2 5" id="KW-0812">Transmembrane</keyword>
<evidence type="ECO:0000256" key="4">
    <source>
        <dbReference type="ARBA" id="ARBA00023136"/>
    </source>
</evidence>
<dbReference type="GO" id="GO:0016020">
    <property type="term" value="C:membrane"/>
    <property type="evidence" value="ECO:0007669"/>
    <property type="project" value="UniProtKB-SubCell"/>
</dbReference>
<evidence type="ECO:0000259" key="6">
    <source>
        <dbReference type="Pfam" id="PF13664"/>
    </source>
</evidence>
<evidence type="ECO:0000256" key="3">
    <source>
        <dbReference type="ARBA" id="ARBA00022989"/>
    </source>
</evidence>
<organism evidence="7 8">
    <name type="scientific">Baudoinia panamericana (strain UAMH 10762)</name>
    <name type="common">Angels' share fungus</name>
    <name type="synonym">Baudoinia compniacensis (strain UAMH 10762)</name>
    <dbReference type="NCBI Taxonomy" id="717646"/>
    <lineage>
        <taxon>Eukaryota</taxon>
        <taxon>Fungi</taxon>
        <taxon>Dikarya</taxon>
        <taxon>Ascomycota</taxon>
        <taxon>Pezizomycotina</taxon>
        <taxon>Dothideomycetes</taxon>
        <taxon>Dothideomycetidae</taxon>
        <taxon>Mycosphaerellales</taxon>
        <taxon>Teratosphaeriaceae</taxon>
        <taxon>Baudoinia</taxon>
    </lineage>
</organism>
<dbReference type="eggNOG" id="KOG2886">
    <property type="taxonomic scope" value="Eukaryota"/>
</dbReference>
<dbReference type="PANTHER" id="PTHR23241">
    <property type="entry name" value="LATE EMBRYOGENESIS ABUNDANT PLANTS LEA-RELATED"/>
    <property type="match status" value="1"/>
</dbReference>
<sequence length="172" mass="19665">MASSTPKLPLFDHKTIHLLAYAVLLGSNMQQTLMNGPMGLRVLTRSQFSILQQNIFPPYFTGHALFSFITLATAPQQELSQRSSTLAPVLFHGLLSLANLLYVGPQTIKVLRQRTHQETMDGKKWDDKEQSPTMKSLNRSFVIWHFRSFWMNNVGLVALVYYGTLLARRLKW</sequence>
<dbReference type="EMBL" id="KB445559">
    <property type="protein sequence ID" value="EMC94193.1"/>
    <property type="molecule type" value="Genomic_DNA"/>
</dbReference>
<comment type="subcellular location">
    <subcellularLocation>
        <location evidence="1">Membrane</location>
    </subcellularLocation>
</comment>
<proteinExistence type="predicted"/>
<evidence type="ECO:0000256" key="2">
    <source>
        <dbReference type="ARBA" id="ARBA00022692"/>
    </source>
</evidence>
<dbReference type="Pfam" id="PF13664">
    <property type="entry name" value="DUF4149"/>
    <property type="match status" value="1"/>
</dbReference>
<reference evidence="7 8" key="1">
    <citation type="journal article" date="2012" name="PLoS Pathog.">
        <title>Diverse lifestyles and strategies of plant pathogenesis encoded in the genomes of eighteen Dothideomycetes fungi.</title>
        <authorList>
            <person name="Ohm R.A."/>
            <person name="Feau N."/>
            <person name="Henrissat B."/>
            <person name="Schoch C.L."/>
            <person name="Horwitz B.A."/>
            <person name="Barry K.W."/>
            <person name="Condon B.J."/>
            <person name="Copeland A.C."/>
            <person name="Dhillon B."/>
            <person name="Glaser F."/>
            <person name="Hesse C.N."/>
            <person name="Kosti I."/>
            <person name="LaButti K."/>
            <person name="Lindquist E.A."/>
            <person name="Lucas S."/>
            <person name="Salamov A.A."/>
            <person name="Bradshaw R.E."/>
            <person name="Ciuffetti L."/>
            <person name="Hamelin R.C."/>
            <person name="Kema G.H.J."/>
            <person name="Lawrence C."/>
            <person name="Scott J.A."/>
            <person name="Spatafora J.W."/>
            <person name="Turgeon B.G."/>
            <person name="de Wit P.J.G.M."/>
            <person name="Zhong S."/>
            <person name="Goodwin S.B."/>
            <person name="Grigoriev I.V."/>
        </authorList>
    </citation>
    <scope>NUCLEOTIDE SEQUENCE [LARGE SCALE GENOMIC DNA]</scope>
    <source>
        <strain evidence="7 8">UAMH 10762</strain>
    </source>
</reference>
<dbReference type="AlphaFoldDB" id="M2MRS4"/>
<accession>M2MRS4</accession>
<dbReference type="GeneID" id="19109052"/>
<dbReference type="RefSeq" id="XP_007679082.1">
    <property type="nucleotide sequence ID" value="XM_007680892.1"/>
</dbReference>
<protein>
    <recommendedName>
        <fullName evidence="6">TMEM205-like domain-containing protein</fullName>
    </recommendedName>
</protein>
<dbReference type="InterPro" id="IPR053009">
    <property type="entry name" value="Xanthocillin_Biosynth-Assoc"/>
</dbReference>
<dbReference type="PANTHER" id="PTHR23241:SF102">
    <property type="entry name" value="LD23009P"/>
    <property type="match status" value="1"/>
</dbReference>
<gene>
    <name evidence="7" type="ORF">BAUCODRAFT_150392</name>
</gene>
<dbReference type="KEGG" id="bcom:BAUCODRAFT_150392"/>
<dbReference type="OrthoDB" id="1641132at2759"/>
<dbReference type="InterPro" id="IPR025423">
    <property type="entry name" value="TMEM205-like"/>
</dbReference>
<dbReference type="HOGENOM" id="CLU_094297_2_0_1"/>
<name>M2MRS4_BAUPA</name>
<keyword evidence="3 5" id="KW-1133">Transmembrane helix</keyword>
<evidence type="ECO:0000256" key="5">
    <source>
        <dbReference type="SAM" id="Phobius"/>
    </source>
</evidence>
<dbReference type="Proteomes" id="UP000011761">
    <property type="component" value="Unassembled WGS sequence"/>
</dbReference>
<evidence type="ECO:0000313" key="8">
    <source>
        <dbReference type="Proteomes" id="UP000011761"/>
    </source>
</evidence>